<dbReference type="AlphaFoldDB" id="A0A2J6SIA8"/>
<feature type="region of interest" description="Disordered" evidence="1">
    <location>
        <begin position="50"/>
        <end position="76"/>
    </location>
</feature>
<feature type="compositionally biased region" description="Low complexity" evidence="1">
    <location>
        <begin position="24"/>
        <end position="33"/>
    </location>
</feature>
<sequence length="353" mass="38999">MTTSPSFRRTMEITNNAMTPPMASRSRSSSLSSSFDESYFSKTYVPLSSLPTPPHSSHSNASTRQQSPEAIFSPGEVPDPELLGPAIHLTNLIPSSTSLITTSVPLVHTIITRANLPLETIALAVSILDSLNSRFALQWRKGCPLVAQHMPCSFGNLDERLEEQHIDSVLPELVVLSALILAVKFSDDAQQTTKKYAEKWGNGLWTCQQINFTQWCILENLGHRLLPLWKHSIILEALKDMERAGHQHIPEIYDADEDWDAATCFGSVRSLAHKRKTSDVKAVMGICEQETPAETPMVENIKGTQDLSLETQSIFQSGSGSEGYLQLPDKTAITRETFPMYVEPSIEGTGLGF</sequence>
<evidence type="ECO:0000256" key="1">
    <source>
        <dbReference type="SAM" id="MobiDB-lite"/>
    </source>
</evidence>
<dbReference type="RefSeq" id="XP_024727408.1">
    <property type="nucleotide sequence ID" value="XM_024884175.1"/>
</dbReference>
<dbReference type="SUPFAM" id="SSF47954">
    <property type="entry name" value="Cyclin-like"/>
    <property type="match status" value="1"/>
</dbReference>
<keyword evidence="3" id="KW-1185">Reference proteome</keyword>
<accession>A0A2J6SIA8</accession>
<dbReference type="GeneID" id="36592252"/>
<feature type="compositionally biased region" description="Polar residues" evidence="1">
    <location>
        <begin position="1"/>
        <end position="18"/>
    </location>
</feature>
<dbReference type="InterPro" id="IPR036915">
    <property type="entry name" value="Cyclin-like_sf"/>
</dbReference>
<dbReference type="Proteomes" id="UP000235371">
    <property type="component" value="Unassembled WGS sequence"/>
</dbReference>
<evidence type="ECO:0008006" key="4">
    <source>
        <dbReference type="Google" id="ProtNLM"/>
    </source>
</evidence>
<organism evidence="2 3">
    <name type="scientific">Hyaloscypha bicolor E</name>
    <dbReference type="NCBI Taxonomy" id="1095630"/>
    <lineage>
        <taxon>Eukaryota</taxon>
        <taxon>Fungi</taxon>
        <taxon>Dikarya</taxon>
        <taxon>Ascomycota</taxon>
        <taxon>Pezizomycotina</taxon>
        <taxon>Leotiomycetes</taxon>
        <taxon>Helotiales</taxon>
        <taxon>Hyaloscyphaceae</taxon>
        <taxon>Hyaloscypha</taxon>
        <taxon>Hyaloscypha bicolor</taxon>
    </lineage>
</organism>
<evidence type="ECO:0000313" key="3">
    <source>
        <dbReference type="Proteomes" id="UP000235371"/>
    </source>
</evidence>
<feature type="compositionally biased region" description="Low complexity" evidence="1">
    <location>
        <begin position="50"/>
        <end position="59"/>
    </location>
</feature>
<name>A0A2J6SIA8_9HELO</name>
<evidence type="ECO:0000313" key="2">
    <source>
        <dbReference type="EMBL" id="PMD50504.1"/>
    </source>
</evidence>
<proteinExistence type="predicted"/>
<reference evidence="2 3" key="1">
    <citation type="submission" date="2016-04" db="EMBL/GenBank/DDBJ databases">
        <title>A degradative enzymes factory behind the ericoid mycorrhizal symbiosis.</title>
        <authorList>
            <consortium name="DOE Joint Genome Institute"/>
            <person name="Martino E."/>
            <person name="Morin E."/>
            <person name="Grelet G."/>
            <person name="Kuo A."/>
            <person name="Kohler A."/>
            <person name="Daghino S."/>
            <person name="Barry K."/>
            <person name="Choi C."/>
            <person name="Cichocki N."/>
            <person name="Clum A."/>
            <person name="Copeland A."/>
            <person name="Hainaut M."/>
            <person name="Haridas S."/>
            <person name="Labutti K."/>
            <person name="Lindquist E."/>
            <person name="Lipzen A."/>
            <person name="Khouja H.-R."/>
            <person name="Murat C."/>
            <person name="Ohm R."/>
            <person name="Olson A."/>
            <person name="Spatafora J."/>
            <person name="Veneault-Fourrey C."/>
            <person name="Henrissat B."/>
            <person name="Grigoriev I."/>
            <person name="Martin F."/>
            <person name="Perotto S."/>
        </authorList>
    </citation>
    <scope>NUCLEOTIDE SEQUENCE [LARGE SCALE GENOMIC DNA]</scope>
    <source>
        <strain evidence="2 3">E</strain>
    </source>
</reference>
<feature type="region of interest" description="Disordered" evidence="1">
    <location>
        <begin position="1"/>
        <end position="33"/>
    </location>
</feature>
<dbReference type="EMBL" id="KZ613913">
    <property type="protein sequence ID" value="PMD50504.1"/>
    <property type="molecule type" value="Genomic_DNA"/>
</dbReference>
<gene>
    <name evidence="2" type="ORF">K444DRAFT_637865</name>
</gene>
<dbReference type="OrthoDB" id="3877279at2759"/>
<dbReference type="InParanoid" id="A0A2J6SIA8"/>
<protein>
    <recommendedName>
        <fullName evidence="4">Cyclin N-terminal domain-containing protein</fullName>
    </recommendedName>
</protein>